<gene>
    <name evidence="1" type="ORF">O3M35_011822</name>
</gene>
<dbReference type="AlphaFoldDB" id="A0AAW1CWM3"/>
<reference evidence="1 2" key="1">
    <citation type="submission" date="2022-12" db="EMBL/GenBank/DDBJ databases">
        <title>Chromosome-level genome assembly of true bugs.</title>
        <authorList>
            <person name="Ma L."/>
            <person name="Li H."/>
        </authorList>
    </citation>
    <scope>NUCLEOTIDE SEQUENCE [LARGE SCALE GENOMIC DNA]</scope>
    <source>
        <strain evidence="1">Lab_2022b</strain>
    </source>
</reference>
<accession>A0AAW1CWM3</accession>
<sequence length="151" mass="17392">MGMFELSRSTSKLSGLTQSDFTTEQSSLLHLEDSLTENMIAVWKFLDKKIKPEFKHLASWVTYLGTRSINNRLHVIKKQYMWYLRLSLEARIPCLPFTGAVLQPLPDFTKYMVSIRLKLDRGESVVEGLKALIFGSVYQCSHWFDPSSVVK</sequence>
<dbReference type="Proteomes" id="UP001461498">
    <property type="component" value="Unassembled WGS sequence"/>
</dbReference>
<evidence type="ECO:0000313" key="1">
    <source>
        <dbReference type="EMBL" id="KAK9503203.1"/>
    </source>
</evidence>
<protein>
    <submittedName>
        <fullName evidence="1">Uncharacterized protein</fullName>
    </submittedName>
</protein>
<organism evidence="1 2">
    <name type="scientific">Rhynocoris fuscipes</name>
    <dbReference type="NCBI Taxonomy" id="488301"/>
    <lineage>
        <taxon>Eukaryota</taxon>
        <taxon>Metazoa</taxon>
        <taxon>Ecdysozoa</taxon>
        <taxon>Arthropoda</taxon>
        <taxon>Hexapoda</taxon>
        <taxon>Insecta</taxon>
        <taxon>Pterygota</taxon>
        <taxon>Neoptera</taxon>
        <taxon>Paraneoptera</taxon>
        <taxon>Hemiptera</taxon>
        <taxon>Heteroptera</taxon>
        <taxon>Panheteroptera</taxon>
        <taxon>Cimicomorpha</taxon>
        <taxon>Reduviidae</taxon>
        <taxon>Harpactorinae</taxon>
        <taxon>Harpactorini</taxon>
        <taxon>Rhynocoris</taxon>
    </lineage>
</organism>
<name>A0AAW1CWM3_9HEMI</name>
<comment type="caution">
    <text evidence="1">The sequence shown here is derived from an EMBL/GenBank/DDBJ whole genome shotgun (WGS) entry which is preliminary data.</text>
</comment>
<evidence type="ECO:0000313" key="2">
    <source>
        <dbReference type="Proteomes" id="UP001461498"/>
    </source>
</evidence>
<keyword evidence="2" id="KW-1185">Reference proteome</keyword>
<proteinExistence type="predicted"/>
<dbReference type="EMBL" id="JAPXFL010000008">
    <property type="protein sequence ID" value="KAK9503203.1"/>
    <property type="molecule type" value="Genomic_DNA"/>
</dbReference>